<proteinExistence type="predicted"/>
<gene>
    <name evidence="2" type="ORF">AA0117_g8957</name>
</gene>
<dbReference type="AlphaFoldDB" id="A0A4Q4N863"/>
<comment type="caution">
    <text evidence="2">The sequence shown here is derived from an EMBL/GenBank/DDBJ whole genome shotgun (WGS) entry which is preliminary data.</text>
</comment>
<evidence type="ECO:0000313" key="3">
    <source>
        <dbReference type="Proteomes" id="UP000291422"/>
    </source>
</evidence>
<evidence type="ECO:0000313" key="2">
    <source>
        <dbReference type="EMBL" id="RYN72016.1"/>
    </source>
</evidence>
<sequence length="91" mass="9719">MKVAVLLITTLVALASATPVISLEPRQSIITDDPTKICNECKAKISTCTKQILFIILCPNGGTGTMCYNHCMCKAARENILCKSACGLNCP</sequence>
<dbReference type="EMBL" id="PDXD01000028">
    <property type="protein sequence ID" value="RYN72016.1"/>
    <property type="molecule type" value="Genomic_DNA"/>
</dbReference>
<dbReference type="Proteomes" id="UP000291422">
    <property type="component" value="Unassembled WGS sequence"/>
</dbReference>
<evidence type="ECO:0008006" key="4">
    <source>
        <dbReference type="Google" id="ProtNLM"/>
    </source>
</evidence>
<protein>
    <recommendedName>
        <fullName evidence="4">Kazal-like domain-containing protein</fullName>
    </recommendedName>
</protein>
<feature type="signal peptide" evidence="1">
    <location>
        <begin position="1"/>
        <end position="17"/>
    </location>
</feature>
<accession>A0A4Q4N863</accession>
<feature type="chain" id="PRO_5020543217" description="Kazal-like domain-containing protein" evidence="1">
    <location>
        <begin position="18"/>
        <end position="91"/>
    </location>
</feature>
<keyword evidence="1" id="KW-0732">Signal</keyword>
<organism evidence="2 3">
    <name type="scientific">Alternaria alternata</name>
    <name type="common">Alternaria rot fungus</name>
    <name type="synonym">Torula alternata</name>
    <dbReference type="NCBI Taxonomy" id="5599"/>
    <lineage>
        <taxon>Eukaryota</taxon>
        <taxon>Fungi</taxon>
        <taxon>Dikarya</taxon>
        <taxon>Ascomycota</taxon>
        <taxon>Pezizomycotina</taxon>
        <taxon>Dothideomycetes</taxon>
        <taxon>Pleosporomycetidae</taxon>
        <taxon>Pleosporales</taxon>
        <taxon>Pleosporineae</taxon>
        <taxon>Pleosporaceae</taxon>
        <taxon>Alternaria</taxon>
        <taxon>Alternaria sect. Alternaria</taxon>
        <taxon>Alternaria alternata complex</taxon>
    </lineage>
</organism>
<name>A0A4Q4N863_ALTAL</name>
<evidence type="ECO:0000256" key="1">
    <source>
        <dbReference type="SAM" id="SignalP"/>
    </source>
</evidence>
<reference evidence="3" key="1">
    <citation type="journal article" date="2019" name="bioRxiv">
        <title>Genomics, evolutionary history and diagnostics of the Alternaria alternata species group including apple and Asian pear pathotypes.</title>
        <authorList>
            <person name="Armitage A.D."/>
            <person name="Cockerton H.M."/>
            <person name="Sreenivasaprasad S."/>
            <person name="Woodhall J.W."/>
            <person name="Lane C.R."/>
            <person name="Harrison R.J."/>
            <person name="Clarkson J.P."/>
        </authorList>
    </citation>
    <scope>NUCLEOTIDE SEQUENCE [LARGE SCALE GENOMIC DNA]</scope>
    <source>
        <strain evidence="3">FERA 1177</strain>
    </source>
</reference>